<evidence type="ECO:0000256" key="9">
    <source>
        <dbReference type="SAM" id="SignalP"/>
    </source>
</evidence>
<evidence type="ECO:0000259" key="10">
    <source>
        <dbReference type="Pfam" id="PF00394"/>
    </source>
</evidence>
<evidence type="ECO:0000256" key="8">
    <source>
        <dbReference type="SAM" id="MobiDB-lite"/>
    </source>
</evidence>
<keyword evidence="3" id="KW-0964">Secreted</keyword>
<feature type="domain" description="Plastocyanin-like" evidence="11">
    <location>
        <begin position="490"/>
        <end position="600"/>
    </location>
</feature>
<sequence>MRNLLTLLSLSLSLGPYLILAQSSDSNTNKEEPSVLDTLFGGIFSDISGSNSSDDPLPSTQAVTDYQSFILPNDFEITDQPQLREYNFEIKLIPFENPNRTATANPDGFTRQVYTINGQFPAPVIECNTGDTIRVHVKNSLDIPQTIHWHGISQNGTNVMDGVPGITQCPIPPGGSFTYEFPIIEQYGTYWYHSHFANTMADGIAGAFIIHSPNDKLKRGTDYDEERVLLIQDWMWDQSTDIVAALKSPEGYRGSPGAPKGDSILINNIGQTNCSSPNYPEGAECNPPRPAEIPVIVGKKTRFRIINIGAHSMLRVSIDQHEFEVAEVDTDPVFGPTIHEVPIAPAQRYSIIVDANQGKAGDKFWLRANVAAGCMDKVKQDGLAVFRYTNNNEQYDDGDETPDTQPWNDLAEFDSPCRDLDDQYTLTPRDPIDAFTKPLQTHALSSKFGTFLGMQGQNITGFAFNNISFQNQIWDPMLPHVIDSGHYSVDNVATVTFDCDGYVDLILNNLDAGIDHPYHLHGNEFQLIKRGDGNLTVEEAQAMDLSTITNPLRRDTIFIPGNAYAILRVRTDNPGVWALHCHIGWHLAVGKLATMIVRPDDIKNFDQPEDWKGLCAGQNPDEEGPARRSISSSNPASGHLRSLREVKNRIISRQGPRDE</sequence>
<dbReference type="PANTHER" id="PTHR11709:SF414">
    <property type="entry name" value="ADR239WP"/>
    <property type="match status" value="1"/>
</dbReference>
<gene>
    <name evidence="13" type="ORF">L486_05207</name>
</gene>
<dbReference type="Pfam" id="PF00394">
    <property type="entry name" value="Cu-oxidase"/>
    <property type="match status" value="1"/>
</dbReference>
<dbReference type="Proteomes" id="UP000092583">
    <property type="component" value="Unassembled WGS sequence"/>
</dbReference>
<keyword evidence="9" id="KW-0732">Signal</keyword>
<evidence type="ECO:0000256" key="7">
    <source>
        <dbReference type="ARBA" id="ARBA00055106"/>
    </source>
</evidence>
<keyword evidence="4" id="KW-0186">Copper</keyword>
<dbReference type="GO" id="GO:0016491">
    <property type="term" value="F:oxidoreductase activity"/>
    <property type="evidence" value="ECO:0007669"/>
    <property type="project" value="InterPro"/>
</dbReference>
<evidence type="ECO:0000256" key="2">
    <source>
        <dbReference type="ARBA" id="ARBA00010609"/>
    </source>
</evidence>
<dbReference type="InterPro" id="IPR008972">
    <property type="entry name" value="Cupredoxin"/>
</dbReference>
<dbReference type="STRING" id="1331196.A0A1B9IQC9"/>
<dbReference type="FunFam" id="2.60.40.420:FF:000045">
    <property type="entry name" value="Laccase 2"/>
    <property type="match status" value="1"/>
</dbReference>
<accession>A0A1B9IQC9</accession>
<dbReference type="AlphaFoldDB" id="A0A1B9IQC9"/>
<dbReference type="InterPro" id="IPR001117">
    <property type="entry name" value="Cu-oxidase_2nd"/>
</dbReference>
<dbReference type="PANTHER" id="PTHR11709">
    <property type="entry name" value="MULTI-COPPER OXIDASE"/>
    <property type="match status" value="1"/>
</dbReference>
<evidence type="ECO:0000259" key="12">
    <source>
        <dbReference type="Pfam" id="PF07732"/>
    </source>
</evidence>
<keyword evidence="6" id="KW-0325">Glycoprotein</keyword>
<dbReference type="InterPro" id="IPR011707">
    <property type="entry name" value="Cu-oxidase-like_N"/>
</dbReference>
<feature type="domain" description="Plastocyanin-like" evidence="12">
    <location>
        <begin position="101"/>
        <end position="214"/>
    </location>
</feature>
<evidence type="ECO:0000256" key="4">
    <source>
        <dbReference type="ARBA" id="ARBA00023008"/>
    </source>
</evidence>
<evidence type="ECO:0000256" key="5">
    <source>
        <dbReference type="ARBA" id="ARBA00023157"/>
    </source>
</evidence>
<feature type="domain" description="Plastocyanin-like" evidence="10">
    <location>
        <begin position="226"/>
        <end position="390"/>
    </location>
</feature>
<dbReference type="EMBL" id="KI669463">
    <property type="protein sequence ID" value="OCF57742.1"/>
    <property type="molecule type" value="Genomic_DNA"/>
</dbReference>
<keyword evidence="5" id="KW-1015">Disulfide bond</keyword>
<comment type="function">
    <text evidence="7">Laccase that catalyzes the oxidation of certain aromatic compounds, including L-dopa, to quinones, which then polymerize to melanin. Able to oxidize a wide variety of aromatic diphenol and diamino groups in the ortho, meta, and para positions but not monophenolic groups such as in phenol, tyramine, or tyrosine. Plays an important role in virulence. Plays a role in dissemination to extrapulmonary sites but is not involved in pulmonary growth or in elicitation of cellular immune responses in the lung.</text>
</comment>
<dbReference type="CDD" id="cd13857">
    <property type="entry name" value="CuRO_1_Diphenol_Ox"/>
    <property type="match status" value="1"/>
</dbReference>
<feature type="signal peptide" evidence="9">
    <location>
        <begin position="1"/>
        <end position="21"/>
    </location>
</feature>
<proteinExistence type="inferred from homology"/>
<dbReference type="Pfam" id="PF07731">
    <property type="entry name" value="Cu-oxidase_2"/>
    <property type="match status" value="1"/>
</dbReference>
<dbReference type="SUPFAM" id="SSF49503">
    <property type="entry name" value="Cupredoxins"/>
    <property type="match status" value="3"/>
</dbReference>
<dbReference type="InterPro" id="IPR011706">
    <property type="entry name" value="Cu-oxidase_C"/>
</dbReference>
<protein>
    <recommendedName>
        <fullName evidence="15">Laccase</fullName>
    </recommendedName>
</protein>
<evidence type="ECO:0000256" key="1">
    <source>
        <dbReference type="ARBA" id="ARBA00004191"/>
    </source>
</evidence>
<feature type="region of interest" description="Disordered" evidence="8">
    <location>
        <begin position="614"/>
        <end position="659"/>
    </location>
</feature>
<dbReference type="InterPro" id="IPR045087">
    <property type="entry name" value="Cu-oxidase_fam"/>
</dbReference>
<evidence type="ECO:0000256" key="6">
    <source>
        <dbReference type="ARBA" id="ARBA00023180"/>
    </source>
</evidence>
<reference evidence="14" key="2">
    <citation type="submission" date="2013-12" db="EMBL/GenBank/DDBJ databases">
        <title>Evolution of pathogenesis and genome organization in the Tremellales.</title>
        <authorList>
            <person name="Cuomo C."/>
            <person name="Litvintseva A."/>
            <person name="Heitman J."/>
            <person name="Chen Y."/>
            <person name="Sun S."/>
            <person name="Springer D."/>
            <person name="Dromer F."/>
            <person name="Young S."/>
            <person name="Zeng Q."/>
            <person name="Chapman S."/>
            <person name="Gujja S."/>
            <person name="Saif S."/>
            <person name="Birren B."/>
        </authorList>
    </citation>
    <scope>NUCLEOTIDE SEQUENCE [LARGE SCALE GENOMIC DNA]</scope>
    <source>
        <strain evidence="14">CBS 10435</strain>
    </source>
</reference>
<reference evidence="13 14" key="1">
    <citation type="submission" date="2013-07" db="EMBL/GenBank/DDBJ databases">
        <title>The Genome Sequence of Kwoniella mangroviensis CBS10435.</title>
        <authorList>
            <consortium name="The Broad Institute Genome Sequencing Platform"/>
            <person name="Cuomo C."/>
            <person name="Litvintseva A."/>
            <person name="Chen Y."/>
            <person name="Heitman J."/>
            <person name="Sun S."/>
            <person name="Springer D."/>
            <person name="Dromer F."/>
            <person name="Young S.K."/>
            <person name="Zeng Q."/>
            <person name="Gargeya S."/>
            <person name="Fitzgerald M."/>
            <person name="Abouelleil A."/>
            <person name="Alvarado L."/>
            <person name="Berlin A.M."/>
            <person name="Chapman S.B."/>
            <person name="Dewar J."/>
            <person name="Goldberg J."/>
            <person name="Griggs A."/>
            <person name="Gujja S."/>
            <person name="Hansen M."/>
            <person name="Howarth C."/>
            <person name="Imamovic A."/>
            <person name="Larimer J."/>
            <person name="McCowan C."/>
            <person name="Murphy C."/>
            <person name="Pearson M."/>
            <person name="Priest M."/>
            <person name="Roberts A."/>
            <person name="Saif S."/>
            <person name="Shea T."/>
            <person name="Sykes S."/>
            <person name="Wortman J."/>
            <person name="Nusbaum C."/>
            <person name="Birren B."/>
        </authorList>
    </citation>
    <scope>NUCLEOTIDE SEQUENCE [LARGE SCALE GENOMIC DNA]</scope>
    <source>
        <strain evidence="13 14">CBS 10435</strain>
    </source>
</reference>
<evidence type="ECO:0000259" key="11">
    <source>
        <dbReference type="Pfam" id="PF07731"/>
    </source>
</evidence>
<dbReference type="Pfam" id="PF07732">
    <property type="entry name" value="Cu-oxidase_3"/>
    <property type="match status" value="1"/>
</dbReference>
<feature type="chain" id="PRO_5008628826" description="Laccase" evidence="9">
    <location>
        <begin position="22"/>
        <end position="659"/>
    </location>
</feature>
<evidence type="ECO:0000313" key="13">
    <source>
        <dbReference type="EMBL" id="OCF57742.1"/>
    </source>
</evidence>
<keyword evidence="14" id="KW-1185">Reference proteome</keyword>
<evidence type="ECO:0000313" key="14">
    <source>
        <dbReference type="Proteomes" id="UP000092583"/>
    </source>
</evidence>
<keyword evidence="3" id="KW-0134">Cell wall</keyword>
<evidence type="ECO:0000256" key="3">
    <source>
        <dbReference type="ARBA" id="ARBA00022512"/>
    </source>
</evidence>
<dbReference type="Gene3D" id="2.60.40.420">
    <property type="entry name" value="Cupredoxins - blue copper proteins"/>
    <property type="match status" value="3"/>
</dbReference>
<comment type="similarity">
    <text evidence="2">Belongs to the multicopper oxidase family.</text>
</comment>
<dbReference type="GO" id="GO:0005507">
    <property type="term" value="F:copper ion binding"/>
    <property type="evidence" value="ECO:0007669"/>
    <property type="project" value="InterPro"/>
</dbReference>
<organism evidence="13 14">
    <name type="scientific">Kwoniella mangroviensis CBS 10435</name>
    <dbReference type="NCBI Taxonomy" id="1331196"/>
    <lineage>
        <taxon>Eukaryota</taxon>
        <taxon>Fungi</taxon>
        <taxon>Dikarya</taxon>
        <taxon>Basidiomycota</taxon>
        <taxon>Agaricomycotina</taxon>
        <taxon>Tremellomycetes</taxon>
        <taxon>Tremellales</taxon>
        <taxon>Cryptococcaceae</taxon>
        <taxon>Kwoniella</taxon>
    </lineage>
</organism>
<name>A0A1B9IQC9_9TREE</name>
<comment type="subcellular location">
    <subcellularLocation>
        <location evidence="1">Secreted</location>
        <location evidence="1">Cell wall</location>
    </subcellularLocation>
</comment>
<evidence type="ECO:0008006" key="15">
    <source>
        <dbReference type="Google" id="ProtNLM"/>
    </source>
</evidence>
<dbReference type="OrthoDB" id="2121828at2759"/>